<accession>A0ABW5I5B8</accession>
<feature type="domain" description="Beta-lactamase-related" evidence="1">
    <location>
        <begin position="24"/>
        <end position="402"/>
    </location>
</feature>
<keyword evidence="2" id="KW-0378">Hydrolase</keyword>
<keyword evidence="3" id="KW-1185">Reference proteome</keyword>
<dbReference type="RefSeq" id="WP_344283905.1">
    <property type="nucleotide sequence ID" value="NZ_BAAAHV010000022.1"/>
</dbReference>
<dbReference type="PANTHER" id="PTHR43283">
    <property type="entry name" value="BETA-LACTAMASE-RELATED"/>
    <property type="match status" value="1"/>
</dbReference>
<sequence>MATEVKVEADPADAGFDGARLRRIDRHFARYVDDGLLPGFLAVVSRHGRIVHVASHGARDVEAGAPVETDTIWRIFSMTKPVTSVAAMTFVEEGLIDLTDPISRWLPEFAEPRVYVKGSALAPVTEPATEPIRLWHLLSHTAGLTYGFHHTHPADAIYRAGGYEWGTPPGLDLAECTKAWARFPLVFQPGAEWNYSVASDVLGRLVEVLAGKPLDEVFAERIFGPLGMTDTAFWTSDTDRLAALYLPAPGTKKLVRNDAFGAVGTSRPACLSGGGGLVSTAADYHRFTQMLLRRGELDGVRILSPRTVDLMTANHLPGHVDLEAYGRPLFAEMPFDGYGFGLGFSVLIDSVKAKTLATPGEYAWGGAASTAFWVDPDEDLTVAFYTQLLPSSTHPIRQQLRQLVYQAMLD</sequence>
<gene>
    <name evidence="2" type="ORF">ACFSUT_26690</name>
</gene>
<dbReference type="GO" id="GO:0016787">
    <property type="term" value="F:hydrolase activity"/>
    <property type="evidence" value="ECO:0007669"/>
    <property type="project" value="UniProtKB-KW"/>
</dbReference>
<dbReference type="Gene3D" id="3.40.710.10">
    <property type="entry name" value="DD-peptidase/beta-lactamase superfamily"/>
    <property type="match status" value="1"/>
</dbReference>
<dbReference type="SUPFAM" id="SSF56601">
    <property type="entry name" value="beta-lactamase/transpeptidase-like"/>
    <property type="match status" value="1"/>
</dbReference>
<evidence type="ECO:0000259" key="1">
    <source>
        <dbReference type="Pfam" id="PF00144"/>
    </source>
</evidence>
<organism evidence="2 3">
    <name type="scientific">Amycolatopsis albidoflavus</name>
    <dbReference type="NCBI Taxonomy" id="102226"/>
    <lineage>
        <taxon>Bacteria</taxon>
        <taxon>Bacillati</taxon>
        <taxon>Actinomycetota</taxon>
        <taxon>Actinomycetes</taxon>
        <taxon>Pseudonocardiales</taxon>
        <taxon>Pseudonocardiaceae</taxon>
        <taxon>Amycolatopsis</taxon>
    </lineage>
</organism>
<dbReference type="InterPro" id="IPR050789">
    <property type="entry name" value="Diverse_Enzym_Activities"/>
</dbReference>
<evidence type="ECO:0000313" key="2">
    <source>
        <dbReference type="EMBL" id="MFD2483893.1"/>
    </source>
</evidence>
<dbReference type="InterPro" id="IPR001466">
    <property type="entry name" value="Beta-lactam-related"/>
</dbReference>
<protein>
    <submittedName>
        <fullName evidence="2">Serine hydrolase domain-containing protein</fullName>
        <ecNumber evidence="2">3.-.-.-</ecNumber>
    </submittedName>
</protein>
<dbReference type="EMBL" id="JBHUKQ010000014">
    <property type="protein sequence ID" value="MFD2483893.1"/>
    <property type="molecule type" value="Genomic_DNA"/>
</dbReference>
<dbReference type="Proteomes" id="UP001597542">
    <property type="component" value="Unassembled WGS sequence"/>
</dbReference>
<dbReference type="Pfam" id="PF00144">
    <property type="entry name" value="Beta-lactamase"/>
    <property type="match status" value="1"/>
</dbReference>
<dbReference type="EC" id="3.-.-.-" evidence="2"/>
<proteinExistence type="predicted"/>
<evidence type="ECO:0000313" key="3">
    <source>
        <dbReference type="Proteomes" id="UP001597542"/>
    </source>
</evidence>
<comment type="caution">
    <text evidence="2">The sequence shown here is derived from an EMBL/GenBank/DDBJ whole genome shotgun (WGS) entry which is preliminary data.</text>
</comment>
<name>A0ABW5I5B8_9PSEU</name>
<reference evidence="3" key="1">
    <citation type="journal article" date="2019" name="Int. J. Syst. Evol. Microbiol.">
        <title>The Global Catalogue of Microorganisms (GCM) 10K type strain sequencing project: providing services to taxonomists for standard genome sequencing and annotation.</title>
        <authorList>
            <consortium name="The Broad Institute Genomics Platform"/>
            <consortium name="The Broad Institute Genome Sequencing Center for Infectious Disease"/>
            <person name="Wu L."/>
            <person name="Ma J."/>
        </authorList>
    </citation>
    <scope>NUCLEOTIDE SEQUENCE [LARGE SCALE GENOMIC DNA]</scope>
    <source>
        <strain evidence="3">CGMCC 4.7638</strain>
    </source>
</reference>
<dbReference type="InterPro" id="IPR012338">
    <property type="entry name" value="Beta-lactam/transpept-like"/>
</dbReference>
<dbReference type="PANTHER" id="PTHR43283:SF3">
    <property type="entry name" value="BETA-LACTAMASE FAMILY PROTEIN (AFU_ORTHOLOGUE AFUA_5G07500)"/>
    <property type="match status" value="1"/>
</dbReference>